<dbReference type="OrthoDB" id="1433018at2"/>
<dbReference type="EMBL" id="CP000473">
    <property type="protein sequence ID" value="ABJ82374.1"/>
    <property type="molecule type" value="Genomic_DNA"/>
</dbReference>
<name>Q029B7_SOLUE</name>
<proteinExistence type="predicted"/>
<accession>Q029B7</accession>
<dbReference type="AlphaFoldDB" id="Q029B7"/>
<dbReference type="KEGG" id="sus:Acid_1381"/>
<dbReference type="InterPro" id="IPR015946">
    <property type="entry name" value="KH_dom-like_a/b"/>
</dbReference>
<dbReference type="Gene3D" id="3.30.300.20">
    <property type="match status" value="1"/>
</dbReference>
<reference evidence="1" key="1">
    <citation type="submission" date="2006-10" db="EMBL/GenBank/DDBJ databases">
        <title>Complete sequence of Solibacter usitatus Ellin6076.</title>
        <authorList>
            <consortium name="US DOE Joint Genome Institute"/>
            <person name="Copeland A."/>
            <person name="Lucas S."/>
            <person name="Lapidus A."/>
            <person name="Barry K."/>
            <person name="Detter J.C."/>
            <person name="Glavina del Rio T."/>
            <person name="Hammon N."/>
            <person name="Israni S."/>
            <person name="Dalin E."/>
            <person name="Tice H."/>
            <person name="Pitluck S."/>
            <person name="Thompson L.S."/>
            <person name="Brettin T."/>
            <person name="Bruce D."/>
            <person name="Han C."/>
            <person name="Tapia R."/>
            <person name="Gilna P."/>
            <person name="Schmutz J."/>
            <person name="Larimer F."/>
            <person name="Land M."/>
            <person name="Hauser L."/>
            <person name="Kyrpides N."/>
            <person name="Mikhailova N."/>
            <person name="Janssen P.H."/>
            <person name="Kuske C.R."/>
            <person name="Richardson P."/>
        </authorList>
    </citation>
    <scope>NUCLEOTIDE SEQUENCE</scope>
    <source>
        <strain evidence="1">Ellin6076</strain>
    </source>
</reference>
<dbReference type="STRING" id="234267.Acid_1381"/>
<dbReference type="PANTHER" id="PTHR39624">
    <property type="entry name" value="PROTEIN INVOLVED IN RIMO-MEDIATED BETA-METHYLTHIOLATION OF RIBOSOMAL PROTEIN S12 YCAO"/>
    <property type="match status" value="1"/>
</dbReference>
<dbReference type="SUPFAM" id="SSF82784">
    <property type="entry name" value="OsmC-like"/>
    <property type="match status" value="1"/>
</dbReference>
<sequence length="128" mass="13930">MITAASNPTNYTTVFTDGVHSSVSDDTLHNGGSGQGFRPHDLLEAAIATCINIAVRTCAAREGMPLSGVVTKVSLDRSEPDEAVFHHEVELRGELTPQQRSRLLRVANACPVRRTLMRTIRFEDGQIA</sequence>
<dbReference type="eggNOG" id="COG1765">
    <property type="taxonomic scope" value="Bacteria"/>
</dbReference>
<dbReference type="InterPro" id="IPR036102">
    <property type="entry name" value="OsmC/Ohrsf"/>
</dbReference>
<dbReference type="PANTHER" id="PTHR39624:SF2">
    <property type="entry name" value="OSMC-LIKE PROTEIN"/>
    <property type="match status" value="1"/>
</dbReference>
<dbReference type="InterPro" id="IPR003718">
    <property type="entry name" value="OsmC/Ohr_fam"/>
</dbReference>
<organism evidence="1">
    <name type="scientific">Solibacter usitatus (strain Ellin6076)</name>
    <dbReference type="NCBI Taxonomy" id="234267"/>
    <lineage>
        <taxon>Bacteria</taxon>
        <taxon>Pseudomonadati</taxon>
        <taxon>Acidobacteriota</taxon>
        <taxon>Terriglobia</taxon>
        <taxon>Bryobacterales</taxon>
        <taxon>Solibacteraceae</taxon>
        <taxon>Candidatus Solibacter</taxon>
    </lineage>
</organism>
<evidence type="ECO:0000313" key="1">
    <source>
        <dbReference type="EMBL" id="ABJ82374.1"/>
    </source>
</evidence>
<protein>
    <submittedName>
        <fullName evidence="1">OsmC family protein</fullName>
    </submittedName>
</protein>
<gene>
    <name evidence="1" type="ordered locus">Acid_1381</name>
</gene>
<dbReference type="Pfam" id="PF02566">
    <property type="entry name" value="OsmC"/>
    <property type="match status" value="1"/>
</dbReference>
<dbReference type="InParanoid" id="Q029B7"/>
<dbReference type="HOGENOM" id="CLU_100275_4_1_0"/>